<reference evidence="1 3" key="1">
    <citation type="submission" date="2019-02" db="EMBL/GenBank/DDBJ databases">
        <authorList>
            <person name="Li Y."/>
        </authorList>
    </citation>
    <scope>NUCLEOTIDE SEQUENCE [LARGE SCALE GENOMIC DNA]</scope>
    <source>
        <strain evidence="1 3">3-7</strain>
    </source>
</reference>
<feature type="non-terminal residue" evidence="1">
    <location>
        <position position="1"/>
    </location>
</feature>
<dbReference type="EMBL" id="SGIS01000176">
    <property type="protein sequence ID" value="RZF57869.1"/>
    <property type="molecule type" value="Genomic_DNA"/>
</dbReference>
<organism evidence="1 3">
    <name type="scientific">Sphingomonas populi</name>
    <dbReference type="NCBI Taxonomy" id="2484750"/>
    <lineage>
        <taxon>Bacteria</taxon>
        <taxon>Pseudomonadati</taxon>
        <taxon>Pseudomonadota</taxon>
        <taxon>Alphaproteobacteria</taxon>
        <taxon>Sphingomonadales</taxon>
        <taxon>Sphingomonadaceae</taxon>
        <taxon>Sphingomonas</taxon>
    </lineage>
</organism>
<protein>
    <submittedName>
        <fullName evidence="1">IS200/IS605 family transposase</fullName>
    </submittedName>
</protein>
<comment type="caution">
    <text evidence="1">The sequence shown here is derived from an EMBL/GenBank/DDBJ whole genome shotgun (WGS) entry which is preliminary data.</text>
</comment>
<gene>
    <name evidence="2" type="ORF">EWE75_11135</name>
    <name evidence="1" type="ORF">EWE75_24820</name>
</gene>
<dbReference type="EMBL" id="SGIS01000015">
    <property type="protein sequence ID" value="RZF64393.1"/>
    <property type="molecule type" value="Genomic_DNA"/>
</dbReference>
<keyword evidence="3" id="KW-1185">Reference proteome</keyword>
<evidence type="ECO:0000313" key="2">
    <source>
        <dbReference type="EMBL" id="RZF64393.1"/>
    </source>
</evidence>
<evidence type="ECO:0000313" key="1">
    <source>
        <dbReference type="EMBL" id="RZF57869.1"/>
    </source>
</evidence>
<name>A0A4Q6XMW3_9SPHN</name>
<accession>A0A4Q6XMW3</accession>
<proteinExistence type="predicted"/>
<evidence type="ECO:0000313" key="3">
    <source>
        <dbReference type="Proteomes" id="UP000292085"/>
    </source>
</evidence>
<dbReference type="AlphaFoldDB" id="A0A4Q6XMW3"/>
<dbReference type="Proteomes" id="UP000292085">
    <property type="component" value="Unassembled WGS sequence"/>
</dbReference>
<sequence length="23" mass="2715">TTSGNITDDIIMRYLDKHIHKDQ</sequence>